<protein>
    <submittedName>
        <fullName evidence="1">Unnamed protein product</fullName>
    </submittedName>
</protein>
<organism evidence="1 2">
    <name type="scientific">Aspergillus oryzae</name>
    <name type="common">Yellow koji mold</name>
    <dbReference type="NCBI Taxonomy" id="5062"/>
    <lineage>
        <taxon>Eukaryota</taxon>
        <taxon>Fungi</taxon>
        <taxon>Dikarya</taxon>
        <taxon>Ascomycota</taxon>
        <taxon>Pezizomycotina</taxon>
        <taxon>Eurotiomycetes</taxon>
        <taxon>Eurotiomycetidae</taxon>
        <taxon>Eurotiales</taxon>
        <taxon>Aspergillaceae</taxon>
        <taxon>Aspergillus</taxon>
        <taxon>Aspergillus subgen. Circumdati</taxon>
    </lineage>
</organism>
<dbReference type="AlphaFoldDB" id="A0AAN4YKW0"/>
<comment type="caution">
    <text evidence="1">The sequence shown here is derived from an EMBL/GenBank/DDBJ whole genome shotgun (WGS) entry which is preliminary data.</text>
</comment>
<name>A0AAN4YKW0_ASPOZ</name>
<sequence length="140" mass="15723">MLVQTEFFFSPAHVFDLHRLAVGSYPTELKCSHRNLPAGEGGRMVVIKESLDCLRPHDDPTVALGSEKVQRDLDVSKVVVLTWGNEIFNNAIGGIENAIRVDTTYEASKSMHEQSSSHRHLCFNASFIHHYHSECLYPKG</sequence>
<dbReference type="Proteomes" id="UP001165205">
    <property type="component" value="Unassembled WGS sequence"/>
</dbReference>
<reference evidence="1" key="1">
    <citation type="submission" date="2023-04" db="EMBL/GenBank/DDBJ databases">
        <title>Aspergillus oryzae NBRC 4228.</title>
        <authorList>
            <person name="Ichikawa N."/>
            <person name="Sato H."/>
            <person name="Tonouchi N."/>
        </authorList>
    </citation>
    <scope>NUCLEOTIDE SEQUENCE</scope>
    <source>
        <strain evidence="1">NBRC 4228</strain>
    </source>
</reference>
<dbReference type="EMBL" id="BSYA01000061">
    <property type="protein sequence ID" value="GMG29720.1"/>
    <property type="molecule type" value="Genomic_DNA"/>
</dbReference>
<gene>
    <name evidence="1" type="ORF">Aory04_000593300</name>
</gene>
<evidence type="ECO:0000313" key="1">
    <source>
        <dbReference type="EMBL" id="GMG29720.1"/>
    </source>
</evidence>
<evidence type="ECO:0000313" key="2">
    <source>
        <dbReference type="Proteomes" id="UP001165205"/>
    </source>
</evidence>
<accession>A0AAN4YKW0</accession>
<proteinExistence type="predicted"/>